<evidence type="ECO:0000256" key="3">
    <source>
        <dbReference type="SAM" id="SignalP"/>
    </source>
</evidence>
<protein>
    <submittedName>
        <fullName evidence="5">Alpha/beta fold hydrolase</fullName>
    </submittedName>
</protein>
<dbReference type="Gene3D" id="3.40.50.1820">
    <property type="entry name" value="alpha/beta hydrolase"/>
    <property type="match status" value="1"/>
</dbReference>
<dbReference type="PANTHER" id="PTHR43248">
    <property type="entry name" value="2-SUCCINYL-6-HYDROXY-2,4-CYCLOHEXADIENE-1-CARBOXYLATE SYNTHASE"/>
    <property type="match status" value="1"/>
</dbReference>
<dbReference type="GO" id="GO:0016787">
    <property type="term" value="F:hydrolase activity"/>
    <property type="evidence" value="ECO:0007669"/>
    <property type="project" value="UniProtKB-KW"/>
</dbReference>
<evidence type="ECO:0000256" key="1">
    <source>
        <dbReference type="ARBA" id="ARBA00010088"/>
    </source>
</evidence>
<dbReference type="Pfam" id="PF00561">
    <property type="entry name" value="Abhydrolase_1"/>
    <property type="match status" value="1"/>
</dbReference>
<evidence type="ECO:0000313" key="5">
    <source>
        <dbReference type="EMBL" id="MRH77584.1"/>
    </source>
</evidence>
<dbReference type="InterPro" id="IPR000073">
    <property type="entry name" value="AB_hydrolase_1"/>
</dbReference>
<feature type="signal peptide" evidence="3">
    <location>
        <begin position="1"/>
        <end position="25"/>
    </location>
</feature>
<dbReference type="EMBL" id="WJPP01000001">
    <property type="protein sequence ID" value="MRH77584.1"/>
    <property type="molecule type" value="Genomic_DNA"/>
</dbReference>
<feature type="domain" description="AB hydrolase-1" evidence="4">
    <location>
        <begin position="94"/>
        <end position="483"/>
    </location>
</feature>
<dbReference type="InterPro" id="IPR029058">
    <property type="entry name" value="AB_hydrolase_fold"/>
</dbReference>
<comment type="similarity">
    <text evidence="1">Belongs to the peptidase S33 family.</text>
</comment>
<accession>A0A6N7QY25</accession>
<feature type="chain" id="PRO_5026739640" evidence="3">
    <location>
        <begin position="26"/>
        <end position="516"/>
    </location>
</feature>
<reference evidence="5 6" key="1">
    <citation type="submission" date="2019-11" db="EMBL/GenBank/DDBJ databases">
        <authorList>
            <person name="Zhang X.Y."/>
        </authorList>
    </citation>
    <scope>NUCLEOTIDE SEQUENCE [LARGE SCALE GENOMIC DNA]</scope>
    <source>
        <strain evidence="5 6">C176</strain>
    </source>
</reference>
<dbReference type="Proteomes" id="UP000433788">
    <property type="component" value="Unassembled WGS sequence"/>
</dbReference>
<evidence type="ECO:0000313" key="6">
    <source>
        <dbReference type="Proteomes" id="UP000433788"/>
    </source>
</evidence>
<keyword evidence="3" id="KW-0732">Signal</keyword>
<comment type="caution">
    <text evidence="5">The sequence shown here is derived from an EMBL/GenBank/DDBJ whole genome shotgun (WGS) entry which is preliminary data.</text>
</comment>
<dbReference type="InterPro" id="IPR051601">
    <property type="entry name" value="Serine_prot/Carboxylest_S33"/>
</dbReference>
<gene>
    <name evidence="5" type="ORF">GH984_02570</name>
</gene>
<organism evidence="5 6">
    <name type="scientific">Spiribacter salilacus</name>
    <dbReference type="NCBI Taxonomy" id="2664894"/>
    <lineage>
        <taxon>Bacteria</taxon>
        <taxon>Pseudomonadati</taxon>
        <taxon>Pseudomonadota</taxon>
        <taxon>Gammaproteobacteria</taxon>
        <taxon>Chromatiales</taxon>
        <taxon>Ectothiorhodospiraceae</taxon>
        <taxon>Spiribacter</taxon>
    </lineage>
</organism>
<sequence>MPTKQLWIAFGAMLLMPGAISLAQALPPVPMVVLEEIDCPFTPPLGETPTCLMAELPMDHGLVQADGSLPADAAMIGVHLTILDNLSSSPDPDPFVYLSGGPGQAGSEAIAGFGGAVELRRNRGMILVDQRGTGLSEPALDCPEIAPSELDQNRFNDPSTEEAEFDADQADRRRFTACHDHWVEAGVDLSLFDTRAAALDLRAIRQALGLRHWNVQGTSYGGRLALDLLRVDPAGVRAMVLNSPLTLGSQATAEAVAERPRLFKQLFADCAADANCTERYGDLEQKFKAVAAHFQEEPVLLQFQDPQSGETVREAVSWPDVIEALSGHLAFSETATHLPRYIAELHDMVQGRLSLDDQEVLAIFSAALNDVVAGLKLGQHLSVKCREDFPVDDPAALESVVEANPLYYPAGDGFQSYRLTCPIWDVGQAPESFEVPVATDHPVLIMSGDADGLVPHAVAQRLAEQFSNSQFVAFRGMGHDVHLNLLCGRSVVANFLDAPNEPIDRSCVDDVGRRFE</sequence>
<name>A0A6N7QY25_9GAMM</name>
<keyword evidence="2 5" id="KW-0378">Hydrolase</keyword>
<dbReference type="RefSeq" id="WP_153718623.1">
    <property type="nucleotide sequence ID" value="NZ_WJPP01000001.1"/>
</dbReference>
<evidence type="ECO:0000256" key="2">
    <source>
        <dbReference type="ARBA" id="ARBA00022801"/>
    </source>
</evidence>
<keyword evidence="6" id="KW-1185">Reference proteome</keyword>
<dbReference type="AlphaFoldDB" id="A0A6N7QY25"/>
<dbReference type="PANTHER" id="PTHR43248:SF25">
    <property type="entry name" value="AB HYDROLASE-1 DOMAIN-CONTAINING PROTEIN-RELATED"/>
    <property type="match status" value="1"/>
</dbReference>
<evidence type="ECO:0000259" key="4">
    <source>
        <dbReference type="Pfam" id="PF00561"/>
    </source>
</evidence>
<dbReference type="SUPFAM" id="SSF53474">
    <property type="entry name" value="alpha/beta-Hydrolases"/>
    <property type="match status" value="1"/>
</dbReference>
<proteinExistence type="inferred from homology"/>